<reference evidence="3 4" key="1">
    <citation type="submission" date="2020-01" db="EMBL/GenBank/DDBJ databases">
        <title>Genetics and antimicrobial susceptibilities of Nocardia species isolated from the soil; a comparison with species isolated from humans.</title>
        <authorList>
            <person name="Carrasco G."/>
            <person name="Monzon S."/>
            <person name="Sansegundo M."/>
            <person name="Garcia E."/>
            <person name="Garrido N."/>
            <person name="Medina M.J."/>
            <person name="Villalon P."/>
            <person name="Ramirez-Arocha A.C."/>
            <person name="Jimenez P."/>
            <person name="Cuesta I."/>
            <person name="Valdezate S."/>
        </authorList>
    </citation>
    <scope>NUCLEOTIDE SEQUENCE [LARGE SCALE GENOMIC DNA]</scope>
    <source>
        <strain evidence="3 4">CNM20110649</strain>
    </source>
</reference>
<dbReference type="SUPFAM" id="SSF53474">
    <property type="entry name" value="alpha/beta-Hydrolases"/>
    <property type="match status" value="1"/>
</dbReference>
<dbReference type="NCBIfam" id="TIGR00976">
    <property type="entry name" value="CocE_NonD"/>
    <property type="match status" value="1"/>
</dbReference>
<feature type="non-terminal residue" evidence="3">
    <location>
        <position position="222"/>
    </location>
</feature>
<dbReference type="InterPro" id="IPR005674">
    <property type="entry name" value="CocE/Ser_esterase"/>
</dbReference>
<evidence type="ECO:0000313" key="4">
    <source>
        <dbReference type="Proteomes" id="UP000470876"/>
    </source>
</evidence>
<keyword evidence="4" id="KW-1185">Reference proteome</keyword>
<dbReference type="PANTHER" id="PTHR43056:SF10">
    <property type="entry name" value="COCE_NOND FAMILY, PUTATIVE (AFU_ORTHOLOGUE AFUA_7G00600)-RELATED"/>
    <property type="match status" value="1"/>
</dbReference>
<dbReference type="Pfam" id="PF02129">
    <property type="entry name" value="Peptidase_S15"/>
    <property type="match status" value="1"/>
</dbReference>
<keyword evidence="3" id="KW-0378">Hydrolase</keyword>
<dbReference type="InterPro" id="IPR050585">
    <property type="entry name" value="Xaa-Pro_dipeptidyl-ppase/CocE"/>
</dbReference>
<feature type="compositionally biased region" description="Low complexity" evidence="1">
    <location>
        <begin position="209"/>
        <end position="222"/>
    </location>
</feature>
<dbReference type="GO" id="GO:0016787">
    <property type="term" value="F:hydrolase activity"/>
    <property type="evidence" value="ECO:0007669"/>
    <property type="project" value="UniProtKB-KW"/>
</dbReference>
<organism evidence="3 4">
    <name type="scientific">Nocardia cyriacigeorgica</name>
    <dbReference type="NCBI Taxonomy" id="135487"/>
    <lineage>
        <taxon>Bacteria</taxon>
        <taxon>Bacillati</taxon>
        <taxon>Actinomycetota</taxon>
        <taxon>Actinomycetes</taxon>
        <taxon>Mycobacteriales</taxon>
        <taxon>Nocardiaceae</taxon>
        <taxon>Nocardia</taxon>
    </lineage>
</organism>
<accession>A0ABX0CHS0</accession>
<dbReference type="EMBL" id="JAAGUX010000014">
    <property type="protein sequence ID" value="NEW56095.1"/>
    <property type="molecule type" value="Genomic_DNA"/>
</dbReference>
<feature type="domain" description="Xaa-Pro dipeptidyl-peptidase-like" evidence="2">
    <location>
        <begin position="13"/>
        <end position="195"/>
    </location>
</feature>
<evidence type="ECO:0000313" key="3">
    <source>
        <dbReference type="EMBL" id="NEW56095.1"/>
    </source>
</evidence>
<dbReference type="InterPro" id="IPR029058">
    <property type="entry name" value="AB_hydrolase_fold"/>
</dbReference>
<name>A0ABX0CHS0_9NOCA</name>
<sequence length="222" mass="24841">MRIGFDLEVPMADGVSLRADVYLPVDHDPVPVIMTMGPYGKGRRFQDEPYAYRWNQLIEEHPEILEHSPCDYMTYETVDPQLWTAAGYAVVRVDSRGSGASPGHLEILSDQETRDYYEAIEWAGVQPWSTGKVGLCGISYYAINQWRVAALQPPHLAAICPWEGALDNYRDMTRHGGILSNVFYELWYPLQVLSNQHGLGDNGPLNPWTGAPATGTPTLTET</sequence>
<dbReference type="Gene3D" id="3.40.50.1820">
    <property type="entry name" value="alpha/beta hydrolase"/>
    <property type="match status" value="1"/>
</dbReference>
<dbReference type="Proteomes" id="UP000470876">
    <property type="component" value="Unassembled WGS sequence"/>
</dbReference>
<feature type="region of interest" description="Disordered" evidence="1">
    <location>
        <begin position="203"/>
        <end position="222"/>
    </location>
</feature>
<proteinExistence type="predicted"/>
<evidence type="ECO:0000256" key="1">
    <source>
        <dbReference type="SAM" id="MobiDB-lite"/>
    </source>
</evidence>
<dbReference type="PANTHER" id="PTHR43056">
    <property type="entry name" value="PEPTIDASE S9 PROLYL OLIGOPEPTIDASE"/>
    <property type="match status" value="1"/>
</dbReference>
<evidence type="ECO:0000259" key="2">
    <source>
        <dbReference type="Pfam" id="PF02129"/>
    </source>
</evidence>
<protein>
    <submittedName>
        <fullName evidence="3">CocE/NonD family hydrolase</fullName>
    </submittedName>
</protein>
<dbReference type="InterPro" id="IPR000383">
    <property type="entry name" value="Xaa-Pro-like_dom"/>
</dbReference>
<comment type="caution">
    <text evidence="3">The sequence shown here is derived from an EMBL/GenBank/DDBJ whole genome shotgun (WGS) entry which is preliminary data.</text>
</comment>
<gene>
    <name evidence="3" type="ORF">GV794_10580</name>
</gene>